<dbReference type="OrthoDB" id="9789777at2"/>
<dbReference type="PANTHER" id="PTHR14119:SF3">
    <property type="entry name" value="ISOCHORISMATASE DOMAIN-CONTAINING PROTEIN 2"/>
    <property type="match status" value="1"/>
</dbReference>
<evidence type="ECO:0000313" key="3">
    <source>
        <dbReference type="Proteomes" id="UP000185934"/>
    </source>
</evidence>
<dbReference type="AlphaFoldDB" id="A0A1P8F6A7"/>
<dbReference type="STRING" id="1839801.Dform_00659"/>
<dbReference type="InterPro" id="IPR050993">
    <property type="entry name" value="Isochorismatase_domain"/>
</dbReference>
<sequence>MLTVQGSVLVVIDVQEKLFPAMFETETLLSNLHKMIKGSGLLGVPVIFTEQNPAGLGKTLPELSGLNLQNEPITKFDFNCCSESSFIEALNCLNRRNVMVCGIEAHICVYQTSMDLLLRGFQVHLVGDCVSSRTSKNRELALRRLESEGVKLTGVEMALFELLRSSKSPQFKAISSLIK</sequence>
<dbReference type="CDD" id="cd01012">
    <property type="entry name" value="YcaC_related"/>
    <property type="match status" value="1"/>
</dbReference>
<dbReference type="PANTHER" id="PTHR14119">
    <property type="entry name" value="HYDROLASE"/>
    <property type="match status" value="1"/>
</dbReference>
<accession>A0A1P8F6A7</accession>
<reference evidence="3" key="1">
    <citation type="submission" date="2016-11" db="EMBL/GenBank/DDBJ databases">
        <title>Dehalogenimonas formicexedens sp. nov., a chlorinated alkane respiring bacterium isolated from contaminated groundwater.</title>
        <authorList>
            <person name="Key T.A."/>
            <person name="Bowman K.S."/>
            <person name="Lee I."/>
            <person name="Chun J."/>
            <person name="Albuquerque L."/>
            <person name="da Costa M.S."/>
            <person name="Rainey F.A."/>
            <person name="Moe W.M."/>
        </authorList>
    </citation>
    <scope>NUCLEOTIDE SEQUENCE [LARGE SCALE GENOMIC DNA]</scope>
    <source>
        <strain evidence="3">NSZ-14</strain>
    </source>
</reference>
<dbReference type="RefSeq" id="WP_076003751.1">
    <property type="nucleotide sequence ID" value="NZ_CP018258.1"/>
</dbReference>
<name>A0A1P8F6A7_9CHLR</name>
<dbReference type="InterPro" id="IPR000868">
    <property type="entry name" value="Isochorismatase-like_dom"/>
</dbReference>
<evidence type="ECO:0000259" key="1">
    <source>
        <dbReference type="Pfam" id="PF00857"/>
    </source>
</evidence>
<organism evidence="2 3">
    <name type="scientific">Dehalogenimonas formicexedens</name>
    <dbReference type="NCBI Taxonomy" id="1839801"/>
    <lineage>
        <taxon>Bacteria</taxon>
        <taxon>Bacillati</taxon>
        <taxon>Chloroflexota</taxon>
        <taxon>Dehalococcoidia</taxon>
        <taxon>Dehalococcoidales</taxon>
        <taxon>Dehalococcoidaceae</taxon>
        <taxon>Dehalogenimonas</taxon>
    </lineage>
</organism>
<dbReference type="Pfam" id="PF00857">
    <property type="entry name" value="Isochorismatase"/>
    <property type="match status" value="1"/>
</dbReference>
<dbReference type="InterPro" id="IPR036380">
    <property type="entry name" value="Isochorismatase-like_sf"/>
</dbReference>
<dbReference type="EMBL" id="CP018258">
    <property type="protein sequence ID" value="APV44014.1"/>
    <property type="molecule type" value="Genomic_DNA"/>
</dbReference>
<protein>
    <submittedName>
        <fullName evidence="2">Nicotinamidase-related amidase</fullName>
    </submittedName>
</protein>
<dbReference type="Gene3D" id="3.40.50.850">
    <property type="entry name" value="Isochorismatase-like"/>
    <property type="match status" value="1"/>
</dbReference>
<evidence type="ECO:0000313" key="2">
    <source>
        <dbReference type="EMBL" id="APV44014.1"/>
    </source>
</evidence>
<proteinExistence type="predicted"/>
<gene>
    <name evidence="2" type="ORF">Dform_00659</name>
</gene>
<keyword evidence="3" id="KW-1185">Reference proteome</keyword>
<dbReference type="KEGG" id="dfo:Dform_00659"/>
<dbReference type="Proteomes" id="UP000185934">
    <property type="component" value="Chromosome"/>
</dbReference>
<feature type="domain" description="Isochorismatase-like" evidence="1">
    <location>
        <begin position="7"/>
        <end position="156"/>
    </location>
</feature>
<dbReference type="SUPFAM" id="SSF52499">
    <property type="entry name" value="Isochorismatase-like hydrolases"/>
    <property type="match status" value="1"/>
</dbReference>